<sequence>MQIQSQWRVGGFYGLQWNKDENEFPGEYRKGKTIDRIDCQSIIHEGETKLGIRKHDTDNLRAHRTFGISAWLSASPLATMFRIWNTELQKTPNEVEVHGLTRDEHFFNDHEFFDAYLKMEAVFPGEYRKGKTIDRIDCQSIIHEDGSTELQKTPNEVEVHGLTRDEHFFNDHEFFDAYLKMEAVKMQIQSQWRVGGFYGLQWNKDENDFPGEYRKGKTIDRIDCQSIIHEGETKLGIRKHDTDNLRAHRTFGISAWLSASPLATMFRIWKKLFEVVSASGQGFPIQQVKSHIVDGSTELQKTPNEVEVHGLTRDEHFFNDHEFFDAYLKMEAVT</sequence>
<protein>
    <submittedName>
        <fullName evidence="1">Uncharacterized protein</fullName>
    </submittedName>
</protein>
<dbReference type="EMBL" id="JAKOGI010000864">
    <property type="protein sequence ID" value="KAJ8429731.1"/>
    <property type="molecule type" value="Genomic_DNA"/>
</dbReference>
<organism evidence="1 2">
    <name type="scientific">Carnegiea gigantea</name>
    <dbReference type="NCBI Taxonomy" id="171969"/>
    <lineage>
        <taxon>Eukaryota</taxon>
        <taxon>Viridiplantae</taxon>
        <taxon>Streptophyta</taxon>
        <taxon>Embryophyta</taxon>
        <taxon>Tracheophyta</taxon>
        <taxon>Spermatophyta</taxon>
        <taxon>Magnoliopsida</taxon>
        <taxon>eudicotyledons</taxon>
        <taxon>Gunneridae</taxon>
        <taxon>Pentapetalae</taxon>
        <taxon>Caryophyllales</taxon>
        <taxon>Cactineae</taxon>
        <taxon>Cactaceae</taxon>
        <taxon>Cactoideae</taxon>
        <taxon>Echinocereeae</taxon>
        <taxon>Carnegiea</taxon>
    </lineage>
</organism>
<evidence type="ECO:0000313" key="1">
    <source>
        <dbReference type="EMBL" id="KAJ8429731.1"/>
    </source>
</evidence>
<dbReference type="AlphaFoldDB" id="A0A9Q1JRG2"/>
<gene>
    <name evidence="1" type="ORF">Cgig2_023120</name>
</gene>
<proteinExistence type="predicted"/>
<accession>A0A9Q1JRG2</accession>
<keyword evidence="2" id="KW-1185">Reference proteome</keyword>
<evidence type="ECO:0000313" key="2">
    <source>
        <dbReference type="Proteomes" id="UP001153076"/>
    </source>
</evidence>
<reference evidence="1" key="1">
    <citation type="submission" date="2022-04" db="EMBL/GenBank/DDBJ databases">
        <title>Carnegiea gigantea Genome sequencing and assembly v2.</title>
        <authorList>
            <person name="Copetti D."/>
            <person name="Sanderson M.J."/>
            <person name="Burquez A."/>
            <person name="Wojciechowski M.F."/>
        </authorList>
    </citation>
    <scope>NUCLEOTIDE SEQUENCE</scope>
    <source>
        <strain evidence="1">SGP5-SGP5p</strain>
        <tissue evidence="1">Aerial part</tissue>
    </source>
</reference>
<comment type="caution">
    <text evidence="1">The sequence shown here is derived from an EMBL/GenBank/DDBJ whole genome shotgun (WGS) entry which is preliminary data.</text>
</comment>
<dbReference type="Proteomes" id="UP001153076">
    <property type="component" value="Unassembled WGS sequence"/>
</dbReference>
<name>A0A9Q1JRG2_9CARY</name>